<organism evidence="1 2">
    <name type="scientific">Colletotrichum navitas</name>
    <dbReference type="NCBI Taxonomy" id="681940"/>
    <lineage>
        <taxon>Eukaryota</taxon>
        <taxon>Fungi</taxon>
        <taxon>Dikarya</taxon>
        <taxon>Ascomycota</taxon>
        <taxon>Pezizomycotina</taxon>
        <taxon>Sordariomycetes</taxon>
        <taxon>Hypocreomycetidae</taxon>
        <taxon>Glomerellales</taxon>
        <taxon>Glomerellaceae</taxon>
        <taxon>Colletotrichum</taxon>
        <taxon>Colletotrichum graminicola species complex</taxon>
    </lineage>
</organism>
<keyword evidence="2" id="KW-1185">Reference proteome</keyword>
<name>A0AAD8PUP1_9PEZI</name>
<proteinExistence type="predicted"/>
<accession>A0AAD8PUP1</accession>
<reference evidence="1" key="1">
    <citation type="submission" date="2021-06" db="EMBL/GenBank/DDBJ databases">
        <title>Comparative genomics, transcriptomics and evolutionary studies reveal genomic signatures of adaptation to plant cell wall in hemibiotrophic fungi.</title>
        <authorList>
            <consortium name="DOE Joint Genome Institute"/>
            <person name="Baroncelli R."/>
            <person name="Diaz J.F."/>
            <person name="Benocci T."/>
            <person name="Peng M."/>
            <person name="Battaglia E."/>
            <person name="Haridas S."/>
            <person name="Andreopoulos W."/>
            <person name="Labutti K."/>
            <person name="Pangilinan J."/>
            <person name="Floch G.L."/>
            <person name="Makela M.R."/>
            <person name="Henrissat B."/>
            <person name="Grigoriev I.V."/>
            <person name="Crouch J.A."/>
            <person name="De Vries R.P."/>
            <person name="Sukno S.A."/>
            <person name="Thon M.R."/>
        </authorList>
    </citation>
    <scope>NUCLEOTIDE SEQUENCE</scope>
    <source>
        <strain evidence="1">CBS 125086</strain>
    </source>
</reference>
<dbReference type="EMBL" id="JAHLJV010000048">
    <property type="protein sequence ID" value="KAK1585005.1"/>
    <property type="molecule type" value="Genomic_DNA"/>
</dbReference>
<protein>
    <submittedName>
        <fullName evidence="1">Uncharacterized protein</fullName>
    </submittedName>
</protein>
<sequence>MTDRFFSCSICTRPSARTVGARGDICRRHFCLDDATYKRLIIDEIGRLRAQIDEKAVCRLASSLNDDKCCVIEHPSKAVGLDSLTGCANYHARIRFSDGSPSWLM</sequence>
<dbReference type="AlphaFoldDB" id="A0AAD8PUP1"/>
<comment type="caution">
    <text evidence="1">The sequence shown here is derived from an EMBL/GenBank/DDBJ whole genome shotgun (WGS) entry which is preliminary data.</text>
</comment>
<dbReference type="Proteomes" id="UP001230504">
    <property type="component" value="Unassembled WGS sequence"/>
</dbReference>
<dbReference type="GeneID" id="85445555"/>
<dbReference type="RefSeq" id="XP_060412058.1">
    <property type="nucleotide sequence ID" value="XM_060561315.1"/>
</dbReference>
<evidence type="ECO:0000313" key="1">
    <source>
        <dbReference type="EMBL" id="KAK1585005.1"/>
    </source>
</evidence>
<gene>
    <name evidence="1" type="ORF">LY79DRAFT_591713</name>
</gene>
<evidence type="ECO:0000313" key="2">
    <source>
        <dbReference type="Proteomes" id="UP001230504"/>
    </source>
</evidence>